<dbReference type="GO" id="GO:0019867">
    <property type="term" value="C:outer membrane"/>
    <property type="evidence" value="ECO:0007669"/>
    <property type="project" value="InterPro"/>
</dbReference>
<reference evidence="2" key="1">
    <citation type="submission" date="2013-12" db="EMBL/GenBank/DDBJ databases">
        <title>A Varibaculum cambriense genome reconstructed from a premature infant gut community with otherwise low bacterial novelty that shifts toward anaerobic metabolism during the third week of life.</title>
        <authorList>
            <person name="Brown C.T."/>
            <person name="Sharon I."/>
            <person name="Thomas B.C."/>
            <person name="Castelle C.J."/>
            <person name="Morowitz M.J."/>
            <person name="Banfield J.F."/>
        </authorList>
    </citation>
    <scope>NUCLEOTIDE SEQUENCE</scope>
</reference>
<sequence length="90" mass="9260">DGKLKVQLAQNINLTPAGSLTIGDTKITDGGLVINNGPSVTKDGINAGNKQITNVQDGVNDTDAVNVRQLKEAKTNLTDGQNTKVTGDGS</sequence>
<dbReference type="EMBL" id="AZMM01004773">
    <property type="protein sequence ID" value="ETJ41302.1"/>
    <property type="molecule type" value="Genomic_DNA"/>
</dbReference>
<dbReference type="Pfam" id="PF05662">
    <property type="entry name" value="YadA_stalk"/>
    <property type="match status" value="1"/>
</dbReference>
<protein>
    <submittedName>
        <fullName evidence="2">Tat pathway signal sequence protein</fullName>
    </submittedName>
</protein>
<feature type="non-terminal residue" evidence="2">
    <location>
        <position position="90"/>
    </location>
</feature>
<feature type="non-terminal residue" evidence="2">
    <location>
        <position position="1"/>
    </location>
</feature>
<feature type="domain" description="Trimeric autotransporter adhesin YadA-like stalk" evidence="1">
    <location>
        <begin position="51"/>
        <end position="85"/>
    </location>
</feature>
<organism evidence="2">
    <name type="scientific">human gut metagenome</name>
    <dbReference type="NCBI Taxonomy" id="408170"/>
    <lineage>
        <taxon>unclassified sequences</taxon>
        <taxon>metagenomes</taxon>
        <taxon>organismal metagenomes</taxon>
    </lineage>
</organism>
<dbReference type="SUPFAM" id="SSF101967">
    <property type="entry name" value="Adhesin YadA, collagen-binding domain"/>
    <property type="match status" value="1"/>
</dbReference>
<accession>W1YFQ3</accession>
<dbReference type="Gene3D" id="2.20.70.140">
    <property type="match status" value="1"/>
</dbReference>
<name>W1YFQ3_9ZZZZ</name>
<dbReference type="AlphaFoldDB" id="W1YFQ3"/>
<evidence type="ECO:0000259" key="1">
    <source>
        <dbReference type="Pfam" id="PF05662"/>
    </source>
</evidence>
<gene>
    <name evidence="2" type="ORF">Q604_UNBC04773G0001</name>
</gene>
<dbReference type="InterPro" id="IPR011049">
    <property type="entry name" value="Serralysin-like_metalloprot_C"/>
</dbReference>
<comment type="caution">
    <text evidence="2">The sequence shown here is derived from an EMBL/GenBank/DDBJ whole genome shotgun (WGS) entry which is preliminary data.</text>
</comment>
<evidence type="ECO:0000313" key="2">
    <source>
        <dbReference type="EMBL" id="ETJ41302.1"/>
    </source>
</evidence>
<dbReference type="Gene3D" id="6.10.250.2040">
    <property type="match status" value="1"/>
</dbReference>
<proteinExistence type="predicted"/>
<dbReference type="InterPro" id="IPR008635">
    <property type="entry name" value="Coiled_stalk_dom"/>
</dbReference>